<dbReference type="PATRIC" id="fig|1348663.4.peg.6659"/>
<evidence type="ECO:0000313" key="4">
    <source>
        <dbReference type="Proteomes" id="UP000027178"/>
    </source>
</evidence>
<dbReference type="AlphaFoldDB" id="A0A066YMW5"/>
<dbReference type="SUPFAM" id="SSF54593">
    <property type="entry name" value="Glyoxalase/Bleomycin resistance protein/Dihydroxybiphenyl dioxygenase"/>
    <property type="match status" value="1"/>
</dbReference>
<feature type="region of interest" description="Disordered" evidence="1">
    <location>
        <begin position="1"/>
        <end position="33"/>
    </location>
</feature>
<dbReference type="Pfam" id="PF18029">
    <property type="entry name" value="Glyoxalase_6"/>
    <property type="match status" value="1"/>
</dbReference>
<proteinExistence type="predicted"/>
<keyword evidence="4" id="KW-1185">Reference proteome</keyword>
<sequence length="249" mass="26567">MIRRPPRLGDRPVGPPRYAARMTDDHSQVSSDSTIRPLAFHAAPGTEDWRVLGEGACAFFRTGSFADGARLVAAIAAAVEGLGSPDVDVRPEGVTVRLIAAGEEYYGLTERHIELARRISAAARALGAAAEPHALQTVQVTVDALERPAVVAFWRALLGYRDRAGSPEDLIDPARRGAPFYFQQMDEPRPQRNRVHVDVWVPHDVAAQRVAAALAAGGRLVTDADAPTLWVLADPEGNEACVGAAGAPS</sequence>
<dbReference type="EMBL" id="JNBY01000148">
    <property type="protein sequence ID" value="KDN81249.1"/>
    <property type="molecule type" value="Genomic_DNA"/>
</dbReference>
<feature type="domain" description="Glyoxalase-like" evidence="2">
    <location>
        <begin position="139"/>
        <end position="242"/>
    </location>
</feature>
<dbReference type="InterPro" id="IPR041581">
    <property type="entry name" value="Glyoxalase_6"/>
</dbReference>
<accession>A0A066YMW5</accession>
<dbReference type="PANTHER" id="PTHR35908">
    <property type="entry name" value="HYPOTHETICAL FUSION PROTEIN"/>
    <property type="match status" value="1"/>
</dbReference>
<dbReference type="eggNOG" id="COG2154">
    <property type="taxonomic scope" value="Bacteria"/>
</dbReference>
<dbReference type="InterPro" id="IPR029068">
    <property type="entry name" value="Glyas_Bleomycin-R_OHBP_Dase"/>
</dbReference>
<reference evidence="3 4" key="1">
    <citation type="submission" date="2014-05" db="EMBL/GenBank/DDBJ databases">
        <title>Draft Genome Sequence of Kitasatospora cheerisanensis KCTC 2395.</title>
        <authorList>
            <person name="Nam D.H."/>
        </authorList>
    </citation>
    <scope>NUCLEOTIDE SEQUENCE [LARGE SCALE GENOMIC DNA]</scope>
    <source>
        <strain evidence="3 4">KCTC 2395</strain>
    </source>
</reference>
<protein>
    <recommendedName>
        <fullName evidence="2">Glyoxalase-like domain-containing protein</fullName>
    </recommendedName>
</protein>
<dbReference type="PANTHER" id="PTHR35908:SF1">
    <property type="entry name" value="CONSERVED PROTEIN"/>
    <property type="match status" value="1"/>
</dbReference>
<evidence type="ECO:0000256" key="1">
    <source>
        <dbReference type="SAM" id="MobiDB-lite"/>
    </source>
</evidence>
<organism evidence="3 4">
    <name type="scientific">Kitasatospora cheerisanensis KCTC 2395</name>
    <dbReference type="NCBI Taxonomy" id="1348663"/>
    <lineage>
        <taxon>Bacteria</taxon>
        <taxon>Bacillati</taxon>
        <taxon>Actinomycetota</taxon>
        <taxon>Actinomycetes</taxon>
        <taxon>Kitasatosporales</taxon>
        <taxon>Streptomycetaceae</taxon>
        <taxon>Kitasatospora</taxon>
    </lineage>
</organism>
<gene>
    <name evidence="3" type="ORF">KCH_68810</name>
</gene>
<name>A0A066YMW5_9ACTN</name>
<dbReference type="Proteomes" id="UP000027178">
    <property type="component" value="Unassembled WGS sequence"/>
</dbReference>
<evidence type="ECO:0000313" key="3">
    <source>
        <dbReference type="EMBL" id="KDN81249.1"/>
    </source>
</evidence>
<evidence type="ECO:0000259" key="2">
    <source>
        <dbReference type="Pfam" id="PF18029"/>
    </source>
</evidence>
<dbReference type="Gene3D" id="3.10.180.10">
    <property type="entry name" value="2,3-Dihydroxybiphenyl 1,2-Dioxygenase, domain 1"/>
    <property type="match status" value="1"/>
</dbReference>
<dbReference type="HOGENOM" id="CLU_109854_0_0_11"/>
<comment type="caution">
    <text evidence="3">The sequence shown here is derived from an EMBL/GenBank/DDBJ whole genome shotgun (WGS) entry which is preliminary data.</text>
</comment>